<evidence type="ECO:0000313" key="3">
    <source>
        <dbReference type="Proteomes" id="UP000277204"/>
    </source>
</evidence>
<keyword evidence="1" id="KW-0472">Membrane</keyword>
<keyword evidence="1" id="KW-0812">Transmembrane</keyword>
<sequence length="164" mass="18184">MLLMVSSQRILSILCRQLFINTCTMVVVVVLQFSAIYIRTVLKFVLNILTLILVDSCFKFHLFFNCRNAALASPILAFMSASDPSSSSMLLPTYMKDSTSSRISPSSVTGLVLSVLNLRILFFYLCMLGSTDAETAATLVVFICICSCVWNRMSRSSAKFKSSN</sequence>
<feature type="transmembrane region" description="Helical" evidence="1">
    <location>
        <begin position="44"/>
        <end position="64"/>
    </location>
</feature>
<keyword evidence="3" id="KW-1185">Reference proteome</keyword>
<dbReference type="EMBL" id="UZAI01006533">
    <property type="protein sequence ID" value="VDO95794.1"/>
    <property type="molecule type" value="Genomic_DNA"/>
</dbReference>
<feature type="transmembrane region" description="Helical" evidence="1">
    <location>
        <begin position="136"/>
        <end position="153"/>
    </location>
</feature>
<evidence type="ECO:0000313" key="2">
    <source>
        <dbReference type="EMBL" id="VDO95794.1"/>
    </source>
</evidence>
<dbReference type="AlphaFoldDB" id="A0A3P8AJ27"/>
<evidence type="ECO:0000256" key="1">
    <source>
        <dbReference type="SAM" id="Phobius"/>
    </source>
</evidence>
<keyword evidence="1" id="KW-1133">Transmembrane helix</keyword>
<name>A0A3P8AJ27_9TREM</name>
<gene>
    <name evidence="2" type="ORF">SMRZ_LOCUS11526</name>
</gene>
<feature type="transmembrane region" description="Helical" evidence="1">
    <location>
        <begin position="18"/>
        <end position="38"/>
    </location>
</feature>
<proteinExistence type="predicted"/>
<reference evidence="2 3" key="1">
    <citation type="submission" date="2018-11" db="EMBL/GenBank/DDBJ databases">
        <authorList>
            <consortium name="Pathogen Informatics"/>
        </authorList>
    </citation>
    <scope>NUCLEOTIDE SEQUENCE [LARGE SCALE GENOMIC DNA]</scope>
    <source>
        <strain evidence="2 3">Zambia</strain>
    </source>
</reference>
<organism evidence="2 3">
    <name type="scientific">Schistosoma margrebowiei</name>
    <dbReference type="NCBI Taxonomy" id="48269"/>
    <lineage>
        <taxon>Eukaryota</taxon>
        <taxon>Metazoa</taxon>
        <taxon>Spiralia</taxon>
        <taxon>Lophotrochozoa</taxon>
        <taxon>Platyhelminthes</taxon>
        <taxon>Trematoda</taxon>
        <taxon>Digenea</taxon>
        <taxon>Strigeidida</taxon>
        <taxon>Schistosomatoidea</taxon>
        <taxon>Schistosomatidae</taxon>
        <taxon>Schistosoma</taxon>
    </lineage>
</organism>
<protein>
    <submittedName>
        <fullName evidence="2">Uncharacterized protein</fullName>
    </submittedName>
</protein>
<accession>A0A3P8AJ27</accession>
<dbReference type="Proteomes" id="UP000277204">
    <property type="component" value="Unassembled WGS sequence"/>
</dbReference>
<feature type="transmembrane region" description="Helical" evidence="1">
    <location>
        <begin position="108"/>
        <end position="130"/>
    </location>
</feature>